<dbReference type="PROSITE" id="PS50229">
    <property type="entry name" value="WH1"/>
    <property type="match status" value="1"/>
</dbReference>
<dbReference type="FunFam" id="2.30.29.30:FF:000014">
    <property type="entry name" value="Homer homolog 1 (Drosophila)"/>
    <property type="match status" value="1"/>
</dbReference>
<dbReference type="SUPFAM" id="SSF50729">
    <property type="entry name" value="PH domain-like"/>
    <property type="match status" value="1"/>
</dbReference>
<feature type="compositionally biased region" description="Basic and acidic residues" evidence="8">
    <location>
        <begin position="189"/>
        <end position="198"/>
    </location>
</feature>
<gene>
    <name evidence="10" type="ORF">BRAFLDRAFT_85919</name>
</gene>
<name>C3Y282_BRAFL</name>
<feature type="compositionally biased region" description="Polar residues" evidence="8">
    <location>
        <begin position="199"/>
        <end position="213"/>
    </location>
</feature>
<dbReference type="GO" id="GO:0014069">
    <property type="term" value="C:postsynaptic density"/>
    <property type="evidence" value="ECO:0007669"/>
    <property type="project" value="UniProtKB-SubCell"/>
</dbReference>
<feature type="compositionally biased region" description="Polar residues" evidence="8">
    <location>
        <begin position="247"/>
        <end position="274"/>
    </location>
</feature>
<dbReference type="STRING" id="7739.C3Y282"/>
<dbReference type="GO" id="GO:0007216">
    <property type="term" value="P:G protein-coupled glutamate receptor signaling pathway"/>
    <property type="evidence" value="ECO:0007669"/>
    <property type="project" value="InterPro"/>
</dbReference>
<keyword evidence="4 7" id="KW-0175">Coiled coil</keyword>
<feature type="coiled-coil region" evidence="7">
    <location>
        <begin position="319"/>
        <end position="435"/>
    </location>
</feature>
<comment type="subcellular location">
    <subcellularLocation>
        <location evidence="1">Cytoplasm</location>
    </subcellularLocation>
    <subcellularLocation>
        <location evidence="6">Postsynaptic density</location>
    </subcellularLocation>
</comment>
<protein>
    <recommendedName>
        <fullName evidence="9">WH1 domain-containing protein</fullName>
    </recommendedName>
</protein>
<dbReference type="SMART" id="SM00461">
    <property type="entry name" value="WH1"/>
    <property type="match status" value="1"/>
</dbReference>
<evidence type="ECO:0000256" key="2">
    <source>
        <dbReference type="ARBA" id="ARBA00022490"/>
    </source>
</evidence>
<evidence type="ECO:0000256" key="5">
    <source>
        <dbReference type="ARBA" id="ARBA00023606"/>
    </source>
</evidence>
<organism>
    <name type="scientific">Branchiostoma floridae</name>
    <name type="common">Florida lancelet</name>
    <name type="synonym">Amphioxus</name>
    <dbReference type="NCBI Taxonomy" id="7739"/>
    <lineage>
        <taxon>Eukaryota</taxon>
        <taxon>Metazoa</taxon>
        <taxon>Chordata</taxon>
        <taxon>Cephalochordata</taxon>
        <taxon>Leptocardii</taxon>
        <taxon>Amphioxiformes</taxon>
        <taxon>Branchiostomatidae</taxon>
        <taxon>Branchiostoma</taxon>
    </lineage>
</organism>
<keyword evidence="2" id="KW-0963">Cytoplasm</keyword>
<comment type="similarity">
    <text evidence="5">Belongs to the Homer family.</text>
</comment>
<dbReference type="InterPro" id="IPR011993">
    <property type="entry name" value="PH-like_dom_sf"/>
</dbReference>
<evidence type="ECO:0000256" key="6">
    <source>
        <dbReference type="ARBA" id="ARBA00034105"/>
    </source>
</evidence>
<dbReference type="InterPro" id="IPR044100">
    <property type="entry name" value="Homer_EVH1"/>
</dbReference>
<keyword evidence="3" id="KW-0770">Synapse</keyword>
<dbReference type="Pfam" id="PF00568">
    <property type="entry name" value="WH1"/>
    <property type="match status" value="1"/>
</dbReference>
<dbReference type="EMBL" id="GG666480">
    <property type="protein sequence ID" value="EEN65972.1"/>
    <property type="molecule type" value="Genomic_DNA"/>
</dbReference>
<evidence type="ECO:0000256" key="7">
    <source>
        <dbReference type="SAM" id="Coils"/>
    </source>
</evidence>
<evidence type="ECO:0000259" key="9">
    <source>
        <dbReference type="PROSITE" id="PS50229"/>
    </source>
</evidence>
<dbReference type="AlphaFoldDB" id="C3Y282"/>
<feature type="compositionally biased region" description="Polar residues" evidence="8">
    <location>
        <begin position="149"/>
        <end position="162"/>
    </location>
</feature>
<evidence type="ECO:0000256" key="4">
    <source>
        <dbReference type="ARBA" id="ARBA00023054"/>
    </source>
</evidence>
<dbReference type="InParanoid" id="C3Y282"/>
<sequence length="561" mass="63091">MRQRKKAFFGESENSDDDSLWWPPEPFLCEQPVFTTKAHVFKIDPETRKQWLPVSKQAVGVSFFFDNTRRTHRIISVDGSKAIINSTITPNMTYTKTSQKFVQWADIRANTVYGLGFSEESELAKFLAKFQEAKESAKQEVDRIRARNSPGTPRSSRQSLQQKGEKANGISPPVQHGSTVPKAPGTPQETRKAKEKQQSDITSVQSDEITTEPSKPKESNQEEEFIEKFQDAKQSARQEVERIRAQSGGSTPQTPHTPQKIPTVNGTATSQGSGTFPRDHRSSQSLNLPPENPESFQDRSDAKSDNGPLTADSQLKYENDRLKIALAQSSANAKKWEVELQTLKNNNTRLTTALQESTANVEEWKKQLAAYKEENESMKKKVLKMEGAGVQDQMDAVLIEKTQLAEEVERLKTAGQEKDRELERLQEEVEALKMRDAKNQGIQQRLLRTAISVALVSNNCNSNGTEAKMLLFDAPMQPGIVVQESPVVGDTCEQDKRDLQQRVSTLEGQLDTVLCDHRRDAQRVRDLEQQIGDKLHELTVLHQQLVTVTASNNSEETEFDA</sequence>
<evidence type="ECO:0000313" key="10">
    <source>
        <dbReference type="EMBL" id="EEN65972.1"/>
    </source>
</evidence>
<dbReference type="GO" id="GO:0005737">
    <property type="term" value="C:cytoplasm"/>
    <property type="evidence" value="ECO:0007669"/>
    <property type="project" value="UniProtKB-SubCell"/>
</dbReference>
<dbReference type="GO" id="GO:0035256">
    <property type="term" value="F:G protein-coupled glutamate receptor binding"/>
    <property type="evidence" value="ECO:0007669"/>
    <property type="project" value="InterPro"/>
</dbReference>
<feature type="region of interest" description="Disordered" evidence="8">
    <location>
        <begin position="137"/>
        <end position="315"/>
    </location>
</feature>
<dbReference type="PANTHER" id="PTHR10918">
    <property type="entry name" value="HOMER"/>
    <property type="match status" value="1"/>
</dbReference>
<feature type="compositionally biased region" description="Basic and acidic residues" evidence="8">
    <location>
        <begin position="214"/>
        <end position="244"/>
    </location>
</feature>
<dbReference type="Gene3D" id="2.30.29.30">
    <property type="entry name" value="Pleckstrin-homology domain (PH domain)/Phosphotyrosine-binding domain (PTB)"/>
    <property type="match status" value="1"/>
</dbReference>
<proteinExistence type="inferred from homology"/>
<dbReference type="InterPro" id="IPR000697">
    <property type="entry name" value="WH1/EVH1_dom"/>
</dbReference>
<evidence type="ECO:0000256" key="8">
    <source>
        <dbReference type="SAM" id="MobiDB-lite"/>
    </source>
</evidence>
<reference evidence="10" key="1">
    <citation type="journal article" date="2008" name="Nature">
        <title>The amphioxus genome and the evolution of the chordate karyotype.</title>
        <authorList>
            <consortium name="US DOE Joint Genome Institute (JGI-PGF)"/>
            <person name="Putnam N.H."/>
            <person name="Butts T."/>
            <person name="Ferrier D.E.K."/>
            <person name="Furlong R.F."/>
            <person name="Hellsten U."/>
            <person name="Kawashima T."/>
            <person name="Robinson-Rechavi M."/>
            <person name="Shoguchi E."/>
            <person name="Terry A."/>
            <person name="Yu J.-K."/>
            <person name="Benito-Gutierrez E.L."/>
            <person name="Dubchak I."/>
            <person name="Garcia-Fernandez J."/>
            <person name="Gibson-Brown J.J."/>
            <person name="Grigoriev I.V."/>
            <person name="Horton A.C."/>
            <person name="de Jong P.J."/>
            <person name="Jurka J."/>
            <person name="Kapitonov V.V."/>
            <person name="Kohara Y."/>
            <person name="Kuroki Y."/>
            <person name="Lindquist E."/>
            <person name="Lucas S."/>
            <person name="Osoegawa K."/>
            <person name="Pennacchio L.A."/>
            <person name="Salamov A.A."/>
            <person name="Satou Y."/>
            <person name="Sauka-Spengler T."/>
            <person name="Schmutz J."/>
            <person name="Shin-I T."/>
            <person name="Toyoda A."/>
            <person name="Bronner-Fraser M."/>
            <person name="Fujiyama A."/>
            <person name="Holland L.Z."/>
            <person name="Holland P.W.H."/>
            <person name="Satoh N."/>
            <person name="Rokhsar D.S."/>
        </authorList>
    </citation>
    <scope>NUCLEOTIDE SEQUENCE [LARGE SCALE GENOMIC DNA]</scope>
    <source>
        <strain evidence="10">S238N-H82</strain>
        <tissue evidence="10">Testes</tissue>
    </source>
</reference>
<accession>C3Y282</accession>
<dbReference type="InterPro" id="IPR045027">
    <property type="entry name" value="Homer"/>
</dbReference>
<evidence type="ECO:0000256" key="1">
    <source>
        <dbReference type="ARBA" id="ARBA00004496"/>
    </source>
</evidence>
<dbReference type="FunCoup" id="C3Y282">
    <property type="interactions" value="122"/>
</dbReference>
<evidence type="ECO:0000256" key="3">
    <source>
        <dbReference type="ARBA" id="ARBA00023018"/>
    </source>
</evidence>
<dbReference type="CDD" id="cd01206">
    <property type="entry name" value="EVH1_Homer_Vesl"/>
    <property type="match status" value="1"/>
</dbReference>
<dbReference type="eggNOG" id="ENOG502QR3K">
    <property type="taxonomic scope" value="Eukaryota"/>
</dbReference>
<feature type="domain" description="WH1" evidence="9">
    <location>
        <begin position="25"/>
        <end position="137"/>
    </location>
</feature>